<evidence type="ECO:0000256" key="1">
    <source>
        <dbReference type="SAM" id="MobiDB-lite"/>
    </source>
</evidence>
<reference evidence="2" key="1">
    <citation type="submission" date="2019-04" db="EMBL/GenBank/DDBJ databases">
        <title>Genome assembly of Zosterops borbonicus 15179.</title>
        <authorList>
            <person name="Leroy T."/>
            <person name="Anselmetti Y."/>
            <person name="Tilak M.-K."/>
            <person name="Nabholz B."/>
        </authorList>
    </citation>
    <scope>NUCLEOTIDE SEQUENCE</scope>
    <source>
        <strain evidence="2">HGM_15179</strain>
        <tissue evidence="2">Muscle</tissue>
    </source>
</reference>
<sequence length="118" mass="13172">MQDGTSERQARMNPAQKPSGVDDSQGDERFALEKVWYKHKTQRNEGKAKIGKADRKFYEVVTCFLPSRPLSKDQIGDEESIETDEDETHIPAESEIAAVCVVEVVCVVTVEAPMSITN</sequence>
<comment type="caution">
    <text evidence="2">The sequence shown here is derived from an EMBL/GenBank/DDBJ whole genome shotgun (WGS) entry which is preliminary data.</text>
</comment>
<evidence type="ECO:0000313" key="3">
    <source>
        <dbReference type="Proteomes" id="UP000796761"/>
    </source>
</evidence>
<name>A0A8K1G2Z6_9PASS</name>
<dbReference type="AlphaFoldDB" id="A0A8K1G2Z6"/>
<feature type="non-terminal residue" evidence="2">
    <location>
        <position position="118"/>
    </location>
</feature>
<evidence type="ECO:0000313" key="2">
    <source>
        <dbReference type="EMBL" id="TRZ10614.1"/>
    </source>
</evidence>
<dbReference type="Proteomes" id="UP000796761">
    <property type="component" value="Unassembled WGS sequence"/>
</dbReference>
<gene>
    <name evidence="2" type="ORF">HGM15179_016494</name>
</gene>
<organism evidence="2 3">
    <name type="scientific">Zosterops borbonicus</name>
    <dbReference type="NCBI Taxonomy" id="364589"/>
    <lineage>
        <taxon>Eukaryota</taxon>
        <taxon>Metazoa</taxon>
        <taxon>Chordata</taxon>
        <taxon>Craniata</taxon>
        <taxon>Vertebrata</taxon>
        <taxon>Euteleostomi</taxon>
        <taxon>Archelosauria</taxon>
        <taxon>Archosauria</taxon>
        <taxon>Dinosauria</taxon>
        <taxon>Saurischia</taxon>
        <taxon>Theropoda</taxon>
        <taxon>Coelurosauria</taxon>
        <taxon>Aves</taxon>
        <taxon>Neognathae</taxon>
        <taxon>Neoaves</taxon>
        <taxon>Telluraves</taxon>
        <taxon>Australaves</taxon>
        <taxon>Passeriformes</taxon>
        <taxon>Sylvioidea</taxon>
        <taxon>Zosteropidae</taxon>
        <taxon>Zosterops</taxon>
    </lineage>
</organism>
<feature type="region of interest" description="Disordered" evidence="1">
    <location>
        <begin position="1"/>
        <end position="27"/>
    </location>
</feature>
<feature type="region of interest" description="Disordered" evidence="1">
    <location>
        <begin position="71"/>
        <end position="90"/>
    </location>
</feature>
<feature type="compositionally biased region" description="Acidic residues" evidence="1">
    <location>
        <begin position="76"/>
        <end position="87"/>
    </location>
</feature>
<protein>
    <submittedName>
        <fullName evidence="2">Uncharacterized protein</fullName>
    </submittedName>
</protein>
<keyword evidence="3" id="KW-1185">Reference proteome</keyword>
<accession>A0A8K1G2Z6</accession>
<dbReference type="EMBL" id="SWJQ01000830">
    <property type="protein sequence ID" value="TRZ10614.1"/>
    <property type="molecule type" value="Genomic_DNA"/>
</dbReference>
<feature type="compositionally biased region" description="Basic and acidic residues" evidence="1">
    <location>
        <begin position="1"/>
        <end position="10"/>
    </location>
</feature>
<proteinExistence type="predicted"/>